<feature type="domain" description="DUF4314" evidence="1">
    <location>
        <begin position="13"/>
        <end position="76"/>
    </location>
</feature>
<keyword evidence="3" id="KW-1185">Reference proteome</keyword>
<dbReference type="EMBL" id="WJEE01000012">
    <property type="protein sequence ID" value="MRI66158.1"/>
    <property type="molecule type" value="Genomic_DNA"/>
</dbReference>
<dbReference type="Proteomes" id="UP000435187">
    <property type="component" value="Unassembled WGS sequence"/>
</dbReference>
<reference evidence="2 3" key="1">
    <citation type="submission" date="2019-10" db="EMBL/GenBank/DDBJ databases">
        <title>Gracilibacillus salitolerans sp. nov., a moderate halophile isolated from a saline soil in northwest China.</title>
        <authorList>
            <person name="Gan L."/>
        </authorList>
    </citation>
    <scope>NUCLEOTIDE SEQUENCE [LARGE SCALE GENOMIC DNA]</scope>
    <source>
        <strain evidence="2 3">TP2-8</strain>
    </source>
</reference>
<dbReference type="Pfam" id="PF14192">
    <property type="entry name" value="DUF4314"/>
    <property type="match status" value="1"/>
</dbReference>
<protein>
    <submittedName>
        <fullName evidence="2">DUF4314 domain-containing protein</fullName>
    </submittedName>
</protein>
<name>A0A6N7QVW6_9BACI</name>
<evidence type="ECO:0000313" key="2">
    <source>
        <dbReference type="EMBL" id="MRI66158.1"/>
    </source>
</evidence>
<accession>A0A6N7QVW6</accession>
<organism evidence="2 3">
    <name type="scientific">Gracilibacillus thailandensis</name>
    <dbReference type="NCBI Taxonomy" id="563735"/>
    <lineage>
        <taxon>Bacteria</taxon>
        <taxon>Bacillati</taxon>
        <taxon>Bacillota</taxon>
        <taxon>Bacilli</taxon>
        <taxon>Bacillales</taxon>
        <taxon>Bacillaceae</taxon>
        <taxon>Gracilibacillus</taxon>
    </lineage>
</organism>
<comment type="caution">
    <text evidence="2">The sequence shown here is derived from an EMBL/GenBank/DDBJ whole genome shotgun (WGS) entry which is preliminary data.</text>
</comment>
<proteinExistence type="predicted"/>
<gene>
    <name evidence="2" type="ORF">GH885_07340</name>
</gene>
<dbReference type="AlphaFoldDB" id="A0A6N7QVW6"/>
<evidence type="ECO:0000313" key="3">
    <source>
        <dbReference type="Proteomes" id="UP000435187"/>
    </source>
</evidence>
<dbReference type="InterPro" id="IPR025463">
    <property type="entry name" value="DUF4314"/>
</dbReference>
<evidence type="ECO:0000259" key="1">
    <source>
        <dbReference type="Pfam" id="PF14192"/>
    </source>
</evidence>
<sequence>MSLIMVKTRKIPVNKIKKDFPKGLQIRILAVNCPFISIPVGTIGKVQLVDDNGRLYVLLESDRIITLNVNEDIIQKGR</sequence>